<feature type="region of interest" description="Disordered" evidence="1">
    <location>
        <begin position="152"/>
        <end position="189"/>
    </location>
</feature>
<dbReference type="EMBL" id="GHBP01000464">
    <property type="protein sequence ID" value="NDJ92317.1"/>
    <property type="molecule type" value="Transcribed_RNA"/>
</dbReference>
<dbReference type="PANTHER" id="PTHR12680">
    <property type="entry name" value="PUTATIVE HOMEODOMAIN TRANSCRIPTION FACTOR PHTF"/>
    <property type="match status" value="1"/>
</dbReference>
<protein>
    <submittedName>
        <fullName evidence="3">Putative homeodomain transcription factor 2 (Trinotate prediction)</fullName>
    </submittedName>
</protein>
<feature type="transmembrane region" description="Helical" evidence="2">
    <location>
        <begin position="6"/>
        <end position="29"/>
    </location>
</feature>
<keyword evidence="3" id="KW-0371">Homeobox</keyword>
<evidence type="ECO:0000256" key="1">
    <source>
        <dbReference type="SAM" id="MobiDB-lite"/>
    </source>
</evidence>
<dbReference type="GO" id="GO:0003677">
    <property type="term" value="F:DNA binding"/>
    <property type="evidence" value="ECO:0007669"/>
    <property type="project" value="UniProtKB-KW"/>
</dbReference>
<reference evidence="3" key="1">
    <citation type="submission" date="2018-11" db="EMBL/GenBank/DDBJ databases">
        <title>Henneguya salminicola genome and transcriptome.</title>
        <authorList>
            <person name="Yahalomi D."/>
            <person name="Atkinson S.D."/>
            <person name="Neuhof M."/>
            <person name="Chang E.S."/>
            <person name="Philippe H."/>
            <person name="Cartwright P."/>
            <person name="Bartholomew J.L."/>
            <person name="Huchon D."/>
        </authorList>
    </citation>
    <scope>NUCLEOTIDE SEQUENCE</scope>
    <source>
        <strain evidence="3">Hz1</strain>
        <tissue evidence="3">Whole</tissue>
    </source>
</reference>
<feature type="transmembrane region" description="Helical" evidence="2">
    <location>
        <begin position="251"/>
        <end position="269"/>
    </location>
</feature>
<keyword evidence="2" id="KW-1133">Transmembrane helix</keyword>
<evidence type="ECO:0000256" key="2">
    <source>
        <dbReference type="SAM" id="Phobius"/>
    </source>
</evidence>
<proteinExistence type="predicted"/>
<keyword evidence="2" id="KW-0812">Transmembrane</keyword>
<evidence type="ECO:0000313" key="3">
    <source>
        <dbReference type="EMBL" id="NDJ92317.1"/>
    </source>
</evidence>
<accession>A0A6G3ME75</accession>
<feature type="transmembrane region" description="Helical" evidence="2">
    <location>
        <begin position="304"/>
        <end position="330"/>
    </location>
</feature>
<dbReference type="InterPro" id="IPR039775">
    <property type="entry name" value="PHTF1/2"/>
</dbReference>
<keyword evidence="3" id="KW-0238">DNA-binding</keyword>
<name>A0A6G3ME75_HENSL</name>
<dbReference type="AlphaFoldDB" id="A0A6G3ME75"/>
<sequence length="398" mass="47061">MDQMGFLPFLFFLILYILELTTFLIYLVCKNVREKFTFTEANTYILITFMVGEIYNHVIAKNLTRPNHSKLRVPVDSPPKRSSSMHTFPSPLVNTYNESLKISNRRNKKKKKLSTDSLMLESEQNYTNESDLRVRKKFVKKNYKLTDEESNRLTDIGESEGSGNESVSDITHTSLSVSESEQKEPVFSVSDNKNEPEFNNVIIMSNKDHIQEEVMVTFFESTGTRKVKISIWEIFEIIEQRVNHTNVEFNYFYLFLIISIFFSLLPYFFEVFAVLSNSQKNANSFNIINLIYTCYFWFKDNDVIIIIEMFLIVFIRFIMVGCFLFLLFVAEKTYQLRFLYAKFFGALTSSRRAKRNRLPHFRLHKVKNIKAWLSLRSYLRVFILTCIYKSAIWTIEKY</sequence>
<keyword evidence="2" id="KW-0472">Membrane</keyword>
<dbReference type="PANTHER" id="PTHR12680:SF6">
    <property type="entry name" value="PROTEIN PHTF"/>
    <property type="match status" value="1"/>
</dbReference>
<organism evidence="3">
    <name type="scientific">Henneguya salminicola</name>
    <name type="common">Myxosporean</name>
    <dbReference type="NCBI Taxonomy" id="69463"/>
    <lineage>
        <taxon>Eukaryota</taxon>
        <taxon>Metazoa</taxon>
        <taxon>Cnidaria</taxon>
        <taxon>Myxozoa</taxon>
        <taxon>Myxosporea</taxon>
        <taxon>Bivalvulida</taxon>
        <taxon>Platysporina</taxon>
        <taxon>Myxobolidae</taxon>
        <taxon>Henneguya</taxon>
    </lineage>
</organism>
<dbReference type="GO" id="GO:0005783">
    <property type="term" value="C:endoplasmic reticulum"/>
    <property type="evidence" value="ECO:0007669"/>
    <property type="project" value="InterPro"/>
</dbReference>
<feature type="compositionally biased region" description="Polar residues" evidence="1">
    <location>
        <begin position="167"/>
        <end position="179"/>
    </location>
</feature>